<dbReference type="Gene3D" id="3.90.1200.10">
    <property type="match status" value="1"/>
</dbReference>
<dbReference type="InterPro" id="IPR002575">
    <property type="entry name" value="Aminoglycoside_PTrfase"/>
</dbReference>
<dbReference type="AlphaFoldDB" id="A0A370DBT8"/>
<keyword evidence="3" id="KW-1185">Reference proteome</keyword>
<organism evidence="2 3">
    <name type="scientific">endosymbiont of Escarpia spicata</name>
    <dbReference type="NCBI Taxonomy" id="2200908"/>
    <lineage>
        <taxon>Bacteria</taxon>
        <taxon>Pseudomonadati</taxon>
        <taxon>Pseudomonadota</taxon>
        <taxon>Gammaproteobacteria</taxon>
        <taxon>sulfur-oxidizing symbionts</taxon>
    </lineage>
</organism>
<dbReference type="PANTHER" id="PTHR43883:SF1">
    <property type="entry name" value="GLUCONOKINASE"/>
    <property type="match status" value="1"/>
</dbReference>
<dbReference type="EMBL" id="QFXE01000021">
    <property type="protein sequence ID" value="RDH82040.1"/>
    <property type="molecule type" value="Genomic_DNA"/>
</dbReference>
<proteinExistence type="predicted"/>
<dbReference type="Gene3D" id="3.40.50.300">
    <property type="entry name" value="P-loop containing nucleotide triphosphate hydrolases"/>
    <property type="match status" value="1"/>
</dbReference>
<name>A0A370DBT8_9GAMM</name>
<dbReference type="Pfam" id="PF01636">
    <property type="entry name" value="APH"/>
    <property type="match status" value="1"/>
</dbReference>
<accession>A0A370DBT8</accession>
<dbReference type="Pfam" id="PF13671">
    <property type="entry name" value="AAA_33"/>
    <property type="match status" value="1"/>
</dbReference>
<protein>
    <recommendedName>
        <fullName evidence="1">Aminoglycoside phosphotransferase domain-containing protein</fullName>
    </recommendedName>
</protein>
<sequence>MGDSMAQQQSLISALQRAEAYPHAVDKIEHIETHISHLLLAGEFVYKIKKPVDLGFLDFSTQEKRRYFCEEELRLNRRLAPELYLDLATITGDYDIPEIDGKGEILEYAVRMRRFPQSSLFDRTLPDRELVLRLARRVARFHAVIPAVDPRESYGQPQSVLQPMLENFAHIRAALDARGGNEKLASLETWTRKRMERLLLVIRQRREQGHIRECHGDMHLGNIARFQGRICIFDGIEFNPLLHWIDTLSDMAFLLMDLQHKGLQREAACFLNAYLETSGDYDGLPLLPFYLVYRAMVRAKVTAIRLAQSGLSRDERRSTAAEYAAYIDLACRLSRATQPALIITFGFSGSGKSRVAGWLAEHLSAIQVRSDVERKRLCGLLKGDSAVSAPEEGIYTPEVTGATYTRLHAIATTAIHAGYTTIIDATFLDVEVRDRFRKLAKTLGCPFLILACHAPVELLRQRVQQRNREENDPSDADLAVLERQLKINQAFSVAESPFLLEWDTTEAPSSELLEQISVRLNLQSEERT</sequence>
<dbReference type="InterPro" id="IPR011009">
    <property type="entry name" value="Kinase-like_dom_sf"/>
</dbReference>
<evidence type="ECO:0000313" key="2">
    <source>
        <dbReference type="EMBL" id="RDH82040.1"/>
    </source>
</evidence>
<dbReference type="InterPro" id="IPR052732">
    <property type="entry name" value="Cell-binding_unc_protein"/>
</dbReference>
<reference evidence="2 3" key="1">
    <citation type="journal article" date="2018" name="ISME J.">
        <title>Endosymbiont genomes yield clues of tubeworm success.</title>
        <authorList>
            <person name="Li Y."/>
            <person name="Liles M.R."/>
            <person name="Halanych K.M."/>
        </authorList>
    </citation>
    <scope>NUCLEOTIDE SEQUENCE [LARGE SCALE GENOMIC DNA]</scope>
    <source>
        <strain evidence="2">A1462</strain>
    </source>
</reference>
<dbReference type="SUPFAM" id="SSF56112">
    <property type="entry name" value="Protein kinase-like (PK-like)"/>
    <property type="match status" value="1"/>
</dbReference>
<dbReference type="InterPro" id="IPR027417">
    <property type="entry name" value="P-loop_NTPase"/>
</dbReference>
<dbReference type="PANTHER" id="PTHR43883">
    <property type="entry name" value="SLR0207 PROTEIN"/>
    <property type="match status" value="1"/>
</dbReference>
<evidence type="ECO:0000313" key="3">
    <source>
        <dbReference type="Proteomes" id="UP000254771"/>
    </source>
</evidence>
<dbReference type="Proteomes" id="UP000254771">
    <property type="component" value="Unassembled WGS sequence"/>
</dbReference>
<feature type="domain" description="Aminoglycoside phosphotransferase" evidence="1">
    <location>
        <begin position="70"/>
        <end position="283"/>
    </location>
</feature>
<gene>
    <name evidence="2" type="ORF">DIZ78_16545</name>
</gene>
<dbReference type="SUPFAM" id="SSF52540">
    <property type="entry name" value="P-loop containing nucleoside triphosphate hydrolases"/>
    <property type="match status" value="1"/>
</dbReference>
<comment type="caution">
    <text evidence="2">The sequence shown here is derived from an EMBL/GenBank/DDBJ whole genome shotgun (WGS) entry which is preliminary data.</text>
</comment>
<evidence type="ECO:0000259" key="1">
    <source>
        <dbReference type="Pfam" id="PF01636"/>
    </source>
</evidence>